<sequence length="119" mass="12895">MWGACIECVEKRVGGHDRNAIIVSSMEGGGGGCQGVSQRWGVCEDRNNRAVYTVDTSAPYAVSSGVCSLDSQRRARGVDNRMPDRDVSSPQQKSVVMLAWDELALHPANNNQPHTDHPS</sequence>
<evidence type="ECO:0000313" key="3">
    <source>
        <dbReference type="Proteomes" id="UP000762676"/>
    </source>
</evidence>
<dbReference type="AlphaFoldDB" id="A0AAV4G289"/>
<feature type="region of interest" description="Disordered" evidence="1">
    <location>
        <begin position="73"/>
        <end position="92"/>
    </location>
</feature>
<reference evidence="2 3" key="1">
    <citation type="journal article" date="2021" name="Elife">
        <title>Chloroplast acquisition without the gene transfer in kleptoplastic sea slugs, Plakobranchus ocellatus.</title>
        <authorList>
            <person name="Maeda T."/>
            <person name="Takahashi S."/>
            <person name="Yoshida T."/>
            <person name="Shimamura S."/>
            <person name="Takaki Y."/>
            <person name="Nagai Y."/>
            <person name="Toyoda A."/>
            <person name="Suzuki Y."/>
            <person name="Arimoto A."/>
            <person name="Ishii H."/>
            <person name="Satoh N."/>
            <person name="Nishiyama T."/>
            <person name="Hasebe M."/>
            <person name="Maruyama T."/>
            <person name="Minagawa J."/>
            <person name="Obokata J."/>
            <person name="Shigenobu S."/>
        </authorList>
    </citation>
    <scope>NUCLEOTIDE SEQUENCE [LARGE SCALE GENOMIC DNA]</scope>
</reference>
<feature type="compositionally biased region" description="Basic and acidic residues" evidence="1">
    <location>
        <begin position="73"/>
        <end position="87"/>
    </location>
</feature>
<proteinExistence type="predicted"/>
<comment type="caution">
    <text evidence="2">The sequence shown here is derived from an EMBL/GenBank/DDBJ whole genome shotgun (WGS) entry which is preliminary data.</text>
</comment>
<dbReference type="EMBL" id="BMAT01001094">
    <property type="protein sequence ID" value="GFR79504.1"/>
    <property type="molecule type" value="Genomic_DNA"/>
</dbReference>
<dbReference type="Proteomes" id="UP000762676">
    <property type="component" value="Unassembled WGS sequence"/>
</dbReference>
<evidence type="ECO:0000256" key="1">
    <source>
        <dbReference type="SAM" id="MobiDB-lite"/>
    </source>
</evidence>
<organism evidence="2 3">
    <name type="scientific">Elysia marginata</name>
    <dbReference type="NCBI Taxonomy" id="1093978"/>
    <lineage>
        <taxon>Eukaryota</taxon>
        <taxon>Metazoa</taxon>
        <taxon>Spiralia</taxon>
        <taxon>Lophotrochozoa</taxon>
        <taxon>Mollusca</taxon>
        <taxon>Gastropoda</taxon>
        <taxon>Heterobranchia</taxon>
        <taxon>Euthyneura</taxon>
        <taxon>Panpulmonata</taxon>
        <taxon>Sacoglossa</taxon>
        <taxon>Placobranchoidea</taxon>
        <taxon>Plakobranchidae</taxon>
        <taxon>Elysia</taxon>
    </lineage>
</organism>
<gene>
    <name evidence="2" type="ORF">ElyMa_000557500</name>
</gene>
<name>A0AAV4G289_9GAST</name>
<protein>
    <submittedName>
        <fullName evidence="2">Uncharacterized protein</fullName>
    </submittedName>
</protein>
<keyword evidence="3" id="KW-1185">Reference proteome</keyword>
<accession>A0AAV4G289</accession>
<evidence type="ECO:0000313" key="2">
    <source>
        <dbReference type="EMBL" id="GFR79504.1"/>
    </source>
</evidence>